<gene>
    <name evidence="1" type="ORF">QYF68_28680</name>
</gene>
<evidence type="ECO:0000313" key="1">
    <source>
        <dbReference type="EMBL" id="MDN4521770.1"/>
    </source>
</evidence>
<evidence type="ECO:0008006" key="3">
    <source>
        <dbReference type="Google" id="ProtNLM"/>
    </source>
</evidence>
<protein>
    <recommendedName>
        <fullName evidence="3">Sensor domain-containing protein</fullName>
    </recommendedName>
</protein>
<dbReference type="EMBL" id="JAUHTC010000093">
    <property type="protein sequence ID" value="MDN4521770.1"/>
    <property type="molecule type" value="Genomic_DNA"/>
</dbReference>
<proteinExistence type="predicted"/>
<reference evidence="1" key="1">
    <citation type="submission" date="2023-07" db="EMBL/GenBank/DDBJ databases">
        <title>Degradation of tert-butanol by M. austroafricanum TBA100.</title>
        <authorList>
            <person name="Helbich S."/>
            <person name="Vainshtein Y."/>
        </authorList>
    </citation>
    <scope>NUCLEOTIDE SEQUENCE</scope>
    <source>
        <strain evidence="1">TBA100</strain>
    </source>
</reference>
<dbReference type="RefSeq" id="WP_011779823.1">
    <property type="nucleotide sequence ID" value="NZ_CP070380.1"/>
</dbReference>
<accession>A0ABT8HLZ3</accession>
<dbReference type="PROSITE" id="PS51257">
    <property type="entry name" value="PROKAR_LIPOPROTEIN"/>
    <property type="match status" value="1"/>
</dbReference>
<name>A0ABT8HLZ3_MYCAO</name>
<keyword evidence="2" id="KW-1185">Reference proteome</keyword>
<sequence length="258" mass="28671">MNRTCRAVAVSALTAALVACHHDSPVRAEAPDLGCRQVTSAIDGMYDNLPFPPHFSERNPGKRGGEFDANRVLGALPHVAMRDGYTLDYVYHQDGMGGYPLLYARPADQQPYADESEYQAAPDQPEYLSFITPQDSAQGYLEYAILAQSANQFYLDWHANYNDWQVVCSSDDIEDVIRSLEDGGPGRPITDAQKQAARAIVDPEPSVVLDDTTAKVTMLVFTKWGGFYRRTLTINRSDHAIVDERDQPLVEYDCGIAF</sequence>
<comment type="caution">
    <text evidence="1">The sequence shown here is derived from an EMBL/GenBank/DDBJ whole genome shotgun (WGS) entry which is preliminary data.</text>
</comment>
<evidence type="ECO:0000313" key="2">
    <source>
        <dbReference type="Proteomes" id="UP001172687"/>
    </source>
</evidence>
<organism evidence="1 2">
    <name type="scientific">Mycolicibacterium austroafricanum</name>
    <name type="common">Mycobacterium austroafricanum</name>
    <dbReference type="NCBI Taxonomy" id="39687"/>
    <lineage>
        <taxon>Bacteria</taxon>
        <taxon>Bacillati</taxon>
        <taxon>Actinomycetota</taxon>
        <taxon>Actinomycetes</taxon>
        <taxon>Mycobacteriales</taxon>
        <taxon>Mycobacteriaceae</taxon>
        <taxon>Mycolicibacterium</taxon>
    </lineage>
</organism>
<dbReference type="Proteomes" id="UP001172687">
    <property type="component" value="Unassembled WGS sequence"/>
</dbReference>